<evidence type="ECO:0000313" key="6">
    <source>
        <dbReference type="Proteomes" id="UP000177876"/>
    </source>
</evidence>
<dbReference type="EMBL" id="MELK01000020">
    <property type="protein sequence ID" value="OFW58751.1"/>
    <property type="molecule type" value="Genomic_DNA"/>
</dbReference>
<proteinExistence type="inferred from homology"/>
<dbReference type="Pfam" id="PF00456">
    <property type="entry name" value="Transketolase_N"/>
    <property type="match status" value="1"/>
</dbReference>
<dbReference type="Proteomes" id="UP000177876">
    <property type="component" value="Unassembled WGS sequence"/>
</dbReference>
<keyword evidence="3" id="KW-0786">Thiamine pyrophosphate</keyword>
<dbReference type="SUPFAM" id="SSF52518">
    <property type="entry name" value="Thiamin diphosphate-binding fold (THDP-binding)"/>
    <property type="match status" value="1"/>
</dbReference>
<sequence>MIGLAKSGHPGGSLSCVEALVCLYFYKMNHNPKAPDWPLRDRFVLSKGHAAPALYAVLAKCGYFERDELWQLRKLGGMLQGHPDIRTPGIEVSTGSLGQGLSIATGIAVGLRMEKSNCRVYAIIGDGESQEGGIWEGAMLAGHQCLNNLTVIMDNNGMQIDGNCCDIVNLGDQAAKWRAFDWDVQEVDGHDVVQICEALDSCGTSNRPSIIIARTVKGKGVSFMENNVDFHGKAPTPEEMERALKEIEHS</sequence>
<reference evidence="5 6" key="1">
    <citation type="journal article" date="2016" name="Nat. Commun.">
        <title>Thousands of microbial genomes shed light on interconnected biogeochemical processes in an aquifer system.</title>
        <authorList>
            <person name="Anantharaman K."/>
            <person name="Brown C.T."/>
            <person name="Hug L.A."/>
            <person name="Sharon I."/>
            <person name="Castelle C.J."/>
            <person name="Probst A.J."/>
            <person name="Thomas B.C."/>
            <person name="Singh A."/>
            <person name="Wilkins M.J."/>
            <person name="Karaoz U."/>
            <person name="Brodie E.L."/>
            <person name="Williams K.H."/>
            <person name="Hubbard S.S."/>
            <person name="Banfield J.F."/>
        </authorList>
    </citation>
    <scope>NUCLEOTIDE SEQUENCE [LARGE SCALE GENOMIC DNA]</scope>
</reference>
<dbReference type="InterPro" id="IPR005474">
    <property type="entry name" value="Transketolase_N"/>
</dbReference>
<evidence type="ECO:0000313" key="5">
    <source>
        <dbReference type="EMBL" id="OFW58751.1"/>
    </source>
</evidence>
<name>A0A1F2WPG3_9ACTN</name>
<dbReference type="Gene3D" id="3.40.50.970">
    <property type="match status" value="1"/>
</dbReference>
<dbReference type="PANTHER" id="PTHR47514:SF1">
    <property type="entry name" value="TRANSKETOLASE N-TERMINAL SECTION-RELATED"/>
    <property type="match status" value="1"/>
</dbReference>
<comment type="similarity">
    <text evidence="2">Belongs to the transketolase family.</text>
</comment>
<feature type="domain" description="Transketolase N-terminal" evidence="4">
    <location>
        <begin position="4"/>
        <end position="242"/>
    </location>
</feature>
<dbReference type="GO" id="GO:0000287">
    <property type="term" value="F:magnesium ion binding"/>
    <property type="evidence" value="ECO:0007669"/>
    <property type="project" value="UniProtKB-ARBA"/>
</dbReference>
<dbReference type="AlphaFoldDB" id="A0A1F2WPG3"/>
<gene>
    <name evidence="5" type="ORF">A2Y75_10675</name>
</gene>
<evidence type="ECO:0000256" key="3">
    <source>
        <dbReference type="ARBA" id="ARBA00023052"/>
    </source>
</evidence>
<evidence type="ECO:0000259" key="4">
    <source>
        <dbReference type="Pfam" id="PF00456"/>
    </source>
</evidence>
<protein>
    <submittedName>
        <fullName evidence="5">Transketolase</fullName>
    </submittedName>
</protein>
<dbReference type="PANTHER" id="PTHR47514">
    <property type="entry name" value="TRANSKETOLASE N-TERMINAL SECTION-RELATED"/>
    <property type="match status" value="1"/>
</dbReference>
<dbReference type="CDD" id="cd02012">
    <property type="entry name" value="TPP_TK"/>
    <property type="match status" value="1"/>
</dbReference>
<dbReference type="STRING" id="1797197.A2Y75_10675"/>
<evidence type="ECO:0000256" key="2">
    <source>
        <dbReference type="ARBA" id="ARBA00007131"/>
    </source>
</evidence>
<dbReference type="InterPro" id="IPR029061">
    <property type="entry name" value="THDP-binding"/>
</dbReference>
<evidence type="ECO:0000256" key="1">
    <source>
        <dbReference type="ARBA" id="ARBA00001964"/>
    </source>
</evidence>
<comment type="caution">
    <text evidence="5">The sequence shown here is derived from an EMBL/GenBank/DDBJ whole genome shotgun (WGS) entry which is preliminary data.</text>
</comment>
<organism evidence="5 6">
    <name type="scientific">Candidatus Solincola sediminis</name>
    <dbReference type="NCBI Taxonomy" id="1797199"/>
    <lineage>
        <taxon>Bacteria</taxon>
        <taxon>Bacillati</taxon>
        <taxon>Actinomycetota</taxon>
        <taxon>Candidatus Geothermincolia</taxon>
        <taxon>Candidatus Geothermincolales</taxon>
        <taxon>Candidatus Geothermincolaceae</taxon>
        <taxon>Candidatus Solincola</taxon>
    </lineage>
</organism>
<comment type="cofactor">
    <cofactor evidence="1">
        <name>thiamine diphosphate</name>
        <dbReference type="ChEBI" id="CHEBI:58937"/>
    </cofactor>
</comment>
<accession>A0A1F2WPG3</accession>